<comment type="caution">
    <text evidence="1">The sequence shown here is derived from an EMBL/GenBank/DDBJ whole genome shotgun (WGS) entry which is preliminary data.</text>
</comment>
<gene>
    <name evidence="1" type="ORF">QMA01_17860</name>
</gene>
<keyword evidence="2" id="KW-1185">Reference proteome</keyword>
<dbReference type="RefSeq" id="WP_290215588.1">
    <property type="nucleotide sequence ID" value="NZ_JASDCQ010000011.1"/>
</dbReference>
<protein>
    <submittedName>
        <fullName evidence="1">Uncharacterized protein</fullName>
    </submittedName>
</protein>
<name>A0ABT7ZPR8_9BACL</name>
<dbReference type="Proteomes" id="UP001225873">
    <property type="component" value="Unassembled WGS sequence"/>
</dbReference>
<evidence type="ECO:0000313" key="2">
    <source>
        <dbReference type="Proteomes" id="UP001225873"/>
    </source>
</evidence>
<sequence length="347" mass="41586">MLNFIDFKKYECPDLKITPKVYNEERLEKIRWMRGLNKEMGEFRVDFSDSHLKKNEIIVPIFVDDMLLPITYTSPHKKDSKFEPKSYYPFANYVFFEVSYRRGHLTKVTHNFGIRTFNDNDEKYLKAFIIEKVEYHFEYDFQLQIWKWAQHPENIKKWESEKEKIDLLFEADEVIEVTKKYFSSREKFEIRHINSFKTYEELLNTFQNLLKFTIQFIQLRKFFGEINKLPFEKMTSLLNEASVSLKLIQKDVKAEKLTDYHPAATNSIEFQINNRISNLHTSLKSKIFEPGYWVIAQHVYPNIGEYYNLSQKAKTNRTTTSSYELTQRLIEKADGRDLFIPLSSIDI</sequence>
<accession>A0ABT7ZPR8</accession>
<reference evidence="1 2" key="1">
    <citation type="submission" date="2023-03" db="EMBL/GenBank/DDBJ databases">
        <authorList>
            <person name="Uniacke-Lowe S."/>
            <person name="Ross P."/>
            <person name="Hill C."/>
        </authorList>
    </citation>
    <scope>NUCLEOTIDE SEQUENCE [LARGE SCALE GENOMIC DNA]</scope>
    <source>
        <strain evidence="1 2">APC 4016</strain>
    </source>
</reference>
<evidence type="ECO:0000313" key="1">
    <source>
        <dbReference type="EMBL" id="MDN3429165.1"/>
    </source>
</evidence>
<organism evidence="1 2">
    <name type="scientific">Planococcus notacanthi</name>
    <dbReference type="NCBI Taxonomy" id="3035188"/>
    <lineage>
        <taxon>Bacteria</taxon>
        <taxon>Bacillati</taxon>
        <taxon>Bacillota</taxon>
        <taxon>Bacilli</taxon>
        <taxon>Bacillales</taxon>
        <taxon>Caryophanaceae</taxon>
        <taxon>Planococcus</taxon>
    </lineage>
</organism>
<proteinExistence type="predicted"/>
<dbReference type="EMBL" id="JASDCQ010000011">
    <property type="protein sequence ID" value="MDN3429165.1"/>
    <property type="molecule type" value="Genomic_DNA"/>
</dbReference>